<feature type="domain" description="C2H2-type" evidence="2">
    <location>
        <begin position="5"/>
        <end position="32"/>
    </location>
</feature>
<reference evidence="3" key="1">
    <citation type="submission" date="2020-03" db="EMBL/GenBank/DDBJ databases">
        <authorList>
            <person name="Chebbi M.A."/>
            <person name="Drezen J.M."/>
        </authorList>
    </citation>
    <scope>NUCLEOTIDE SEQUENCE</scope>
    <source>
        <tissue evidence="3">Whole body</tissue>
    </source>
</reference>
<evidence type="ECO:0000259" key="2">
    <source>
        <dbReference type="PROSITE" id="PS50157"/>
    </source>
</evidence>
<evidence type="ECO:0000256" key="1">
    <source>
        <dbReference type="PROSITE-ProRule" id="PRU00042"/>
    </source>
</evidence>
<dbReference type="PROSITE" id="PS00028">
    <property type="entry name" value="ZINC_FINGER_C2H2_1"/>
    <property type="match status" value="1"/>
</dbReference>
<comment type="caution">
    <text evidence="3">The sequence shown here is derived from an EMBL/GenBank/DDBJ whole genome shotgun (WGS) entry which is preliminary data.</text>
</comment>
<dbReference type="GO" id="GO:0008270">
    <property type="term" value="F:zinc ion binding"/>
    <property type="evidence" value="ECO:0007669"/>
    <property type="project" value="UniProtKB-KW"/>
</dbReference>
<dbReference type="SMART" id="SM00355">
    <property type="entry name" value="ZnF_C2H2"/>
    <property type="match status" value="2"/>
</dbReference>
<dbReference type="AlphaFoldDB" id="A0A8J5R025"/>
<evidence type="ECO:0000313" key="3">
    <source>
        <dbReference type="EMBL" id="KAG8034868.1"/>
    </source>
</evidence>
<keyword evidence="4" id="KW-1185">Reference proteome</keyword>
<keyword evidence="1" id="KW-0479">Metal-binding</keyword>
<dbReference type="InterPro" id="IPR013087">
    <property type="entry name" value="Znf_C2H2_type"/>
</dbReference>
<evidence type="ECO:0000313" key="4">
    <source>
        <dbReference type="Proteomes" id="UP000729913"/>
    </source>
</evidence>
<organism evidence="3 4">
    <name type="scientific">Cotesia typhae</name>
    <dbReference type="NCBI Taxonomy" id="2053667"/>
    <lineage>
        <taxon>Eukaryota</taxon>
        <taxon>Metazoa</taxon>
        <taxon>Ecdysozoa</taxon>
        <taxon>Arthropoda</taxon>
        <taxon>Hexapoda</taxon>
        <taxon>Insecta</taxon>
        <taxon>Pterygota</taxon>
        <taxon>Neoptera</taxon>
        <taxon>Endopterygota</taxon>
        <taxon>Hymenoptera</taxon>
        <taxon>Apocrita</taxon>
        <taxon>Ichneumonoidea</taxon>
        <taxon>Braconidae</taxon>
        <taxon>Microgastrinae</taxon>
        <taxon>Cotesia</taxon>
    </lineage>
</organism>
<protein>
    <recommendedName>
        <fullName evidence="2">C2H2-type domain-containing protein</fullName>
    </recommendedName>
</protein>
<dbReference type="Pfam" id="PF00096">
    <property type="entry name" value="zf-C2H2"/>
    <property type="match status" value="2"/>
</dbReference>
<proteinExistence type="predicted"/>
<keyword evidence="1" id="KW-0862">Zinc</keyword>
<name>A0A8J5R025_9HYME</name>
<accession>A0A8J5R025</accession>
<reference evidence="3" key="2">
    <citation type="submission" date="2021-04" db="EMBL/GenBank/DDBJ databases">
        <title>Genome-wide patterns of bracovirus chromosomal integration into multiple host tissues during parasitism.</title>
        <authorList>
            <person name="Chebbi M.A.C."/>
        </authorList>
    </citation>
    <scope>NUCLEOTIDE SEQUENCE</scope>
    <source>
        <tissue evidence="3">Whole body</tissue>
    </source>
</reference>
<keyword evidence="1" id="KW-0863">Zinc-finger</keyword>
<gene>
    <name evidence="3" type="ORF">G9C98_007944</name>
</gene>
<dbReference type="OrthoDB" id="3437960at2759"/>
<sequence length="60" mass="6967">MSSSYVCSECGTTFMSRVALNRHVRKQCGRLLYRCPLCQIIIPMKFNLINHLRAEHKQIA</sequence>
<dbReference type="PROSITE" id="PS50157">
    <property type="entry name" value="ZINC_FINGER_C2H2_2"/>
    <property type="match status" value="1"/>
</dbReference>
<dbReference type="EMBL" id="JAAOIC020000067">
    <property type="protein sequence ID" value="KAG8034868.1"/>
    <property type="molecule type" value="Genomic_DNA"/>
</dbReference>
<dbReference type="Proteomes" id="UP000729913">
    <property type="component" value="Unassembled WGS sequence"/>
</dbReference>